<name>A0ABR2H4L8_9EUKA</name>
<evidence type="ECO:0008006" key="3">
    <source>
        <dbReference type="Google" id="ProtNLM"/>
    </source>
</evidence>
<comment type="caution">
    <text evidence="1">The sequence shown here is derived from an EMBL/GenBank/DDBJ whole genome shotgun (WGS) entry which is preliminary data.</text>
</comment>
<dbReference type="Proteomes" id="UP001470230">
    <property type="component" value="Unassembled WGS sequence"/>
</dbReference>
<keyword evidence="2" id="KW-1185">Reference proteome</keyword>
<dbReference type="InterPro" id="IPR029071">
    <property type="entry name" value="Ubiquitin-like_domsf"/>
</dbReference>
<sequence>MNNNSISIFLHDMDNSIQSIIVRPSDSLRILDEQITTKGQRVLFCNGMILMPAFSFQYLNIHDNDHIFVIRPKESKMKAVQAPQKHRMNKDHHSLTMSQQLKRITDNASYHDRSLNLLGSSSILHEASRLADLSKAQFDSNLLTHYYNLQQKSEDNIQRAKPKEVSQIILQPPTSPSSEALPLLWGLM</sequence>
<proteinExistence type="predicted"/>
<dbReference type="EMBL" id="JAPFFF010000042">
    <property type="protein sequence ID" value="KAK8841177.1"/>
    <property type="molecule type" value="Genomic_DNA"/>
</dbReference>
<organism evidence="1 2">
    <name type="scientific">Tritrichomonas musculus</name>
    <dbReference type="NCBI Taxonomy" id="1915356"/>
    <lineage>
        <taxon>Eukaryota</taxon>
        <taxon>Metamonada</taxon>
        <taxon>Parabasalia</taxon>
        <taxon>Tritrichomonadida</taxon>
        <taxon>Tritrichomonadidae</taxon>
        <taxon>Tritrichomonas</taxon>
    </lineage>
</organism>
<dbReference type="SUPFAM" id="SSF54236">
    <property type="entry name" value="Ubiquitin-like"/>
    <property type="match status" value="1"/>
</dbReference>
<evidence type="ECO:0000313" key="2">
    <source>
        <dbReference type="Proteomes" id="UP001470230"/>
    </source>
</evidence>
<protein>
    <recommendedName>
        <fullName evidence="3">Ubiquitin-like domain-containing protein</fullName>
    </recommendedName>
</protein>
<accession>A0ABR2H4L8</accession>
<reference evidence="1 2" key="1">
    <citation type="submission" date="2024-04" db="EMBL/GenBank/DDBJ databases">
        <title>Tritrichomonas musculus Genome.</title>
        <authorList>
            <person name="Alves-Ferreira E."/>
            <person name="Grigg M."/>
            <person name="Lorenzi H."/>
            <person name="Galac M."/>
        </authorList>
    </citation>
    <scope>NUCLEOTIDE SEQUENCE [LARGE SCALE GENOMIC DNA]</scope>
    <source>
        <strain evidence="1 2">EAF2021</strain>
    </source>
</reference>
<evidence type="ECO:0000313" key="1">
    <source>
        <dbReference type="EMBL" id="KAK8841177.1"/>
    </source>
</evidence>
<gene>
    <name evidence="1" type="ORF">M9Y10_027377</name>
</gene>